<feature type="coiled-coil region" evidence="1">
    <location>
        <begin position="55"/>
        <end position="89"/>
    </location>
</feature>
<sequence length="129" mass="15399">MKKFKFEKLVRDKIVEGIKKSGGKPKFRTLSKHKYIKELKRKLIEEAQELPLKDKRELVKEIADVQEVLDNLIDVLGISKKELKNLQREKNKKAGSFKKRHYISHVELKKDDEWVTYYKSNADRYPEIK</sequence>
<comment type="caution">
    <text evidence="2">The sequence shown here is derived from an EMBL/GenBank/DDBJ whole genome shotgun (WGS) entry which is preliminary data.</text>
</comment>
<evidence type="ECO:0000313" key="2">
    <source>
        <dbReference type="EMBL" id="KKR29861.1"/>
    </source>
</evidence>
<accession>A0A0G0PXK1</accession>
<dbReference type="EMBL" id="LBXL01000020">
    <property type="protein sequence ID" value="KKR29861.1"/>
    <property type="molecule type" value="Genomic_DNA"/>
</dbReference>
<organism evidence="2 3">
    <name type="scientific">Candidatus Woesebacteria bacterium GW2011_GWA1_39_8</name>
    <dbReference type="NCBI Taxonomy" id="1618552"/>
    <lineage>
        <taxon>Bacteria</taxon>
        <taxon>Candidatus Woeseibacteriota</taxon>
    </lineage>
</organism>
<evidence type="ECO:0000256" key="1">
    <source>
        <dbReference type="SAM" id="Coils"/>
    </source>
</evidence>
<dbReference type="Proteomes" id="UP000034793">
    <property type="component" value="Unassembled WGS sequence"/>
</dbReference>
<reference evidence="2 3" key="1">
    <citation type="journal article" date="2015" name="Nature">
        <title>rRNA introns, odd ribosomes, and small enigmatic genomes across a large radiation of phyla.</title>
        <authorList>
            <person name="Brown C.T."/>
            <person name="Hug L.A."/>
            <person name="Thomas B.C."/>
            <person name="Sharon I."/>
            <person name="Castelle C.J."/>
            <person name="Singh A."/>
            <person name="Wilkins M.J."/>
            <person name="Williams K.H."/>
            <person name="Banfield J.F."/>
        </authorList>
    </citation>
    <scope>NUCLEOTIDE SEQUENCE [LARGE SCALE GENOMIC DNA]</scope>
</reference>
<evidence type="ECO:0000313" key="3">
    <source>
        <dbReference type="Proteomes" id="UP000034793"/>
    </source>
</evidence>
<protein>
    <recommendedName>
        <fullName evidence="4">Phosphoribosyl-ATP pyrophosphohydrolase</fullName>
    </recommendedName>
</protein>
<dbReference type="CDD" id="cd11532">
    <property type="entry name" value="NTP-PPase_COG4997"/>
    <property type="match status" value="1"/>
</dbReference>
<keyword evidence="1" id="KW-0175">Coiled coil</keyword>
<gene>
    <name evidence="2" type="ORF">UT61_C0020G0009</name>
</gene>
<dbReference type="InterPro" id="IPR038735">
    <property type="entry name" value="MSMEG_1276-like_NTP-PPase_dom"/>
</dbReference>
<proteinExistence type="predicted"/>
<name>A0A0G0PXK1_9BACT</name>
<dbReference type="AlphaFoldDB" id="A0A0G0PXK1"/>
<evidence type="ECO:0008006" key="4">
    <source>
        <dbReference type="Google" id="ProtNLM"/>
    </source>
</evidence>
<dbReference type="SUPFAM" id="SSF101386">
    <property type="entry name" value="all-alpha NTP pyrophosphatases"/>
    <property type="match status" value="1"/>
</dbReference>